<keyword evidence="3 13" id="KW-0813">Transport</keyword>
<dbReference type="GO" id="GO:0016787">
    <property type="term" value="F:hydrolase activity"/>
    <property type="evidence" value="ECO:0007669"/>
    <property type="project" value="UniProtKB-KW"/>
</dbReference>
<evidence type="ECO:0000259" key="14">
    <source>
        <dbReference type="SMART" id="SM00382"/>
    </source>
</evidence>
<evidence type="ECO:0000256" key="11">
    <source>
        <dbReference type="ARBA" id="ARBA00023196"/>
    </source>
</evidence>
<evidence type="ECO:0000256" key="2">
    <source>
        <dbReference type="ARBA" id="ARBA00008936"/>
    </source>
</evidence>
<reference evidence="15 16" key="1">
    <citation type="submission" date="2019-01" db="EMBL/GenBank/DDBJ databases">
        <title>Mucilaginibacter antarcticum sp. nov., isolated from antarctic soil.</title>
        <authorList>
            <person name="Yan Y.-Q."/>
            <person name="Du Z.-J."/>
        </authorList>
    </citation>
    <scope>NUCLEOTIDE SEQUENCE [LARGE SCALE GENOMIC DNA]</scope>
    <source>
        <strain evidence="15 16">F01003</strain>
    </source>
</reference>
<evidence type="ECO:0000256" key="10">
    <source>
        <dbReference type="ARBA" id="ARBA00023136"/>
    </source>
</evidence>
<dbReference type="FunFam" id="1.10.1140.10:FF:000006">
    <property type="entry name" value="ATP synthase subunit beta"/>
    <property type="match status" value="1"/>
</dbReference>
<evidence type="ECO:0000256" key="7">
    <source>
        <dbReference type="ARBA" id="ARBA00022840"/>
    </source>
</evidence>
<sequence length="482" mass="53015">MKAILKHTDEKLNCGKIVSVRGSVIDARFDHSLPAVYALLHAGEQREIAIEVLSQLDERTVRGIALTPTQGLARGMQIETDGNELMVPVGERTLGRMFDVFGNTIDHLKPLAEGEKRNVHQSPPPLDKRATNSQVFETGIKAIDVLIPLERGGKAGLFGGAGVGKTVLLTEMIHNMVGQNKGVSMFCGIGERCREGNELYEAMKDAGLLKNMIMMFGQMNELPGARFRVGHAALTMAEYFRDDEHKDVLLLIDNIFRFIQAGMEVSGLMGQMPSRLGYQPTLETELSALEERIANTDAGAITSIQAVYVPADDLTDPAAVHAFSHLSATIVLSRERASEGLYPSIDFLQSNSKMATPGIIGDRHYQLAQQIRQTLAQYEDLKDIISMLGMEQLSTGDRLVVNRARRLERFLTQPFFATEQFSGVKGEVVSLKDALDGCERILADEFKDLPENAFYMIGNIDEAIKNKGVNKDGPVATKPVIK</sequence>
<comment type="catalytic activity">
    <reaction evidence="13">
        <text>ATP + H2O + 4 H(+)(in) = ADP + phosphate + 5 H(+)(out)</text>
        <dbReference type="Rhea" id="RHEA:57720"/>
        <dbReference type="ChEBI" id="CHEBI:15377"/>
        <dbReference type="ChEBI" id="CHEBI:15378"/>
        <dbReference type="ChEBI" id="CHEBI:30616"/>
        <dbReference type="ChEBI" id="CHEBI:43474"/>
        <dbReference type="ChEBI" id="CHEBI:456216"/>
        <dbReference type="EC" id="7.1.2.2"/>
    </reaction>
</comment>
<dbReference type="PANTHER" id="PTHR15184:SF71">
    <property type="entry name" value="ATP SYNTHASE SUBUNIT BETA, MITOCHONDRIAL"/>
    <property type="match status" value="1"/>
</dbReference>
<gene>
    <name evidence="13" type="primary">atpD</name>
    <name evidence="15" type="ORF">EPL05_03350</name>
</gene>
<dbReference type="InterPro" id="IPR050053">
    <property type="entry name" value="ATPase_alpha/beta_chains"/>
</dbReference>
<dbReference type="InterPro" id="IPR004100">
    <property type="entry name" value="ATPase_F1/V1/A1_a/bsu_N"/>
</dbReference>
<accession>A0A3S3V4H1</accession>
<evidence type="ECO:0000313" key="15">
    <source>
        <dbReference type="EMBL" id="RWY55423.1"/>
    </source>
</evidence>
<protein>
    <recommendedName>
        <fullName evidence="13">ATP synthase subunit beta</fullName>
        <ecNumber evidence="13">7.1.2.2</ecNumber>
    </recommendedName>
    <alternativeName>
        <fullName evidence="13">ATP synthase F1 sector subunit beta</fullName>
    </alternativeName>
    <alternativeName>
        <fullName evidence="13">F-ATPase subunit beta</fullName>
    </alternativeName>
</protein>
<dbReference type="AlphaFoldDB" id="A0A3S3V4H1"/>
<dbReference type="GO" id="GO:0005886">
    <property type="term" value="C:plasma membrane"/>
    <property type="evidence" value="ECO:0007669"/>
    <property type="project" value="UniProtKB-SubCell"/>
</dbReference>
<feature type="domain" description="AAA+ ATPase" evidence="14">
    <location>
        <begin position="151"/>
        <end position="336"/>
    </location>
</feature>
<evidence type="ECO:0000256" key="9">
    <source>
        <dbReference type="ARBA" id="ARBA00023065"/>
    </source>
</evidence>
<keyword evidence="16" id="KW-1185">Reference proteome</keyword>
<evidence type="ECO:0000256" key="1">
    <source>
        <dbReference type="ARBA" id="ARBA00004370"/>
    </source>
</evidence>
<dbReference type="NCBIfam" id="TIGR03305">
    <property type="entry name" value="alt_F1F0_F1_bet"/>
    <property type="match status" value="1"/>
</dbReference>
<comment type="function">
    <text evidence="13">Produces ATP from ADP in the presence of a proton gradient across the membrane. The catalytic sites are hosted primarily by the beta subunits.</text>
</comment>
<comment type="similarity">
    <text evidence="2 13">Belongs to the ATPase alpha/beta chains family.</text>
</comment>
<evidence type="ECO:0000256" key="3">
    <source>
        <dbReference type="ARBA" id="ARBA00022448"/>
    </source>
</evidence>
<dbReference type="InterPro" id="IPR005722">
    <property type="entry name" value="ATP_synth_F1_bsu"/>
</dbReference>
<keyword evidence="15" id="KW-0378">Hydrolase</keyword>
<evidence type="ECO:0000256" key="4">
    <source>
        <dbReference type="ARBA" id="ARBA00022475"/>
    </source>
</evidence>
<dbReference type="OrthoDB" id="9802718at2"/>
<dbReference type="CDD" id="cd18115">
    <property type="entry name" value="ATP-synt_F1_beta_N"/>
    <property type="match status" value="1"/>
</dbReference>
<evidence type="ECO:0000256" key="13">
    <source>
        <dbReference type="HAMAP-Rule" id="MF_01347"/>
    </source>
</evidence>
<keyword evidence="11 13" id="KW-0139">CF(1)</keyword>
<dbReference type="Gene3D" id="1.10.1140.10">
    <property type="entry name" value="Bovine Mitochondrial F1-atpase, Atp Synthase Beta Chain, Chain D, domain 3"/>
    <property type="match status" value="1"/>
</dbReference>
<feature type="binding site" evidence="13">
    <location>
        <begin position="159"/>
        <end position="166"/>
    </location>
    <ligand>
        <name>ATP</name>
        <dbReference type="ChEBI" id="CHEBI:30616"/>
    </ligand>
</feature>
<keyword evidence="10 13" id="KW-0472">Membrane</keyword>
<dbReference type="PROSITE" id="PS00152">
    <property type="entry name" value="ATPASE_ALPHA_BETA"/>
    <property type="match status" value="1"/>
</dbReference>
<dbReference type="RefSeq" id="WP_128532110.1">
    <property type="nucleotide sequence ID" value="NZ_SBIW01000002.1"/>
</dbReference>
<keyword evidence="7 13" id="KW-0067">ATP-binding</keyword>
<evidence type="ECO:0000256" key="12">
    <source>
        <dbReference type="ARBA" id="ARBA00023310"/>
    </source>
</evidence>
<dbReference type="CDD" id="cd01133">
    <property type="entry name" value="F1-ATPase_beta_CD"/>
    <property type="match status" value="1"/>
</dbReference>
<comment type="caution">
    <text evidence="15">The sequence shown here is derived from an EMBL/GenBank/DDBJ whole genome shotgun (WGS) entry which is preliminary data.</text>
</comment>
<keyword evidence="6 13" id="KW-0375">Hydrogen ion transport</keyword>
<dbReference type="SUPFAM" id="SSF47917">
    <property type="entry name" value="C-terminal domain of alpha and beta subunits of F1 ATP synthase"/>
    <property type="match status" value="1"/>
</dbReference>
<dbReference type="SMART" id="SM00382">
    <property type="entry name" value="AAA"/>
    <property type="match status" value="1"/>
</dbReference>
<dbReference type="Gene3D" id="3.40.50.300">
    <property type="entry name" value="P-loop containing nucleotide triphosphate hydrolases"/>
    <property type="match status" value="1"/>
</dbReference>
<dbReference type="InterPro" id="IPR017691">
    <property type="entry name" value="Alt_ATPase_F1_bsu"/>
</dbReference>
<evidence type="ECO:0000256" key="6">
    <source>
        <dbReference type="ARBA" id="ARBA00022781"/>
    </source>
</evidence>
<keyword evidence="5 13" id="KW-0547">Nucleotide-binding</keyword>
<dbReference type="SUPFAM" id="SSF50615">
    <property type="entry name" value="N-terminal domain of alpha and beta subunits of F1 ATP synthase"/>
    <property type="match status" value="1"/>
</dbReference>
<dbReference type="GO" id="GO:0005524">
    <property type="term" value="F:ATP binding"/>
    <property type="evidence" value="ECO:0007669"/>
    <property type="project" value="UniProtKB-UniRule"/>
</dbReference>
<dbReference type="SUPFAM" id="SSF52540">
    <property type="entry name" value="P-loop containing nucleoside triphosphate hydrolases"/>
    <property type="match status" value="1"/>
</dbReference>
<keyword evidence="4 13" id="KW-1003">Cell membrane</keyword>
<dbReference type="CDD" id="cd18110">
    <property type="entry name" value="ATP-synt_F1_beta_C"/>
    <property type="match status" value="1"/>
</dbReference>
<keyword evidence="12 13" id="KW-0066">ATP synthesis</keyword>
<dbReference type="Pfam" id="PF00006">
    <property type="entry name" value="ATP-synt_ab"/>
    <property type="match status" value="1"/>
</dbReference>
<name>A0A3S3V4H1_9SPHI</name>
<dbReference type="GO" id="GO:0045259">
    <property type="term" value="C:proton-transporting ATP synthase complex"/>
    <property type="evidence" value="ECO:0007669"/>
    <property type="project" value="UniProtKB-KW"/>
</dbReference>
<dbReference type="InterPro" id="IPR003593">
    <property type="entry name" value="AAA+_ATPase"/>
</dbReference>
<dbReference type="Pfam" id="PF22919">
    <property type="entry name" value="ATP-synt_VA_C"/>
    <property type="match status" value="1"/>
</dbReference>
<dbReference type="Proteomes" id="UP000286701">
    <property type="component" value="Unassembled WGS sequence"/>
</dbReference>
<dbReference type="InterPro" id="IPR024034">
    <property type="entry name" value="ATPase_F1/V1_b/a_C"/>
</dbReference>
<dbReference type="EC" id="7.1.2.2" evidence="13"/>
<dbReference type="Gene3D" id="2.40.10.170">
    <property type="match status" value="1"/>
</dbReference>
<proteinExistence type="inferred from homology"/>
<dbReference type="NCBIfam" id="TIGR01039">
    <property type="entry name" value="atpD"/>
    <property type="match status" value="1"/>
</dbReference>
<dbReference type="GO" id="GO:0046961">
    <property type="term" value="F:proton-transporting ATPase activity, rotational mechanism"/>
    <property type="evidence" value="ECO:0007669"/>
    <property type="project" value="InterPro"/>
</dbReference>
<evidence type="ECO:0000256" key="5">
    <source>
        <dbReference type="ARBA" id="ARBA00022741"/>
    </source>
</evidence>
<dbReference type="Pfam" id="PF02874">
    <property type="entry name" value="ATP-synt_ab_N"/>
    <property type="match status" value="1"/>
</dbReference>
<comment type="subcellular location">
    <subcellularLocation>
        <location evidence="13">Cell membrane</location>
        <topology evidence="13">Peripheral membrane protein</topology>
    </subcellularLocation>
    <subcellularLocation>
        <location evidence="1">Membrane</location>
    </subcellularLocation>
</comment>
<evidence type="ECO:0000256" key="8">
    <source>
        <dbReference type="ARBA" id="ARBA00022967"/>
    </source>
</evidence>
<keyword evidence="9 13" id="KW-0406">Ion transport</keyword>
<dbReference type="InterPro" id="IPR000194">
    <property type="entry name" value="ATPase_F1/V1/A1_a/bsu_nucl-bd"/>
</dbReference>
<dbReference type="InterPro" id="IPR020003">
    <property type="entry name" value="ATPase_a/bsu_AS"/>
</dbReference>
<keyword evidence="8 13" id="KW-1278">Translocase</keyword>
<evidence type="ECO:0000313" key="16">
    <source>
        <dbReference type="Proteomes" id="UP000286701"/>
    </source>
</evidence>
<dbReference type="InterPro" id="IPR027417">
    <property type="entry name" value="P-loop_NTPase"/>
</dbReference>
<organism evidence="15 16">
    <name type="scientific">Mucilaginibacter gilvus</name>
    <dbReference type="NCBI Taxonomy" id="2305909"/>
    <lineage>
        <taxon>Bacteria</taxon>
        <taxon>Pseudomonadati</taxon>
        <taxon>Bacteroidota</taxon>
        <taxon>Sphingobacteriia</taxon>
        <taxon>Sphingobacteriales</taxon>
        <taxon>Sphingobacteriaceae</taxon>
        <taxon>Mucilaginibacter</taxon>
    </lineage>
</organism>
<dbReference type="PANTHER" id="PTHR15184">
    <property type="entry name" value="ATP SYNTHASE"/>
    <property type="match status" value="1"/>
</dbReference>
<dbReference type="InterPro" id="IPR055190">
    <property type="entry name" value="ATP-synt_VA_C"/>
</dbReference>
<dbReference type="InterPro" id="IPR036121">
    <property type="entry name" value="ATPase_F1/V1/A1_a/bsu_N_sf"/>
</dbReference>
<dbReference type="HAMAP" id="MF_01347">
    <property type="entry name" value="ATP_synth_beta_bact"/>
    <property type="match status" value="1"/>
</dbReference>
<dbReference type="FunFam" id="3.40.50.300:FF:001630">
    <property type="entry name" value="ATP synthase subunit beta"/>
    <property type="match status" value="1"/>
</dbReference>
<dbReference type="GO" id="GO:0046933">
    <property type="term" value="F:proton-transporting ATP synthase activity, rotational mechanism"/>
    <property type="evidence" value="ECO:0007669"/>
    <property type="project" value="UniProtKB-UniRule"/>
</dbReference>
<dbReference type="EMBL" id="SBIW01000002">
    <property type="protein sequence ID" value="RWY55423.1"/>
    <property type="molecule type" value="Genomic_DNA"/>
</dbReference>